<accession>A0A1U7M2S5</accession>
<evidence type="ECO:0000256" key="2">
    <source>
        <dbReference type="ARBA" id="ARBA00023002"/>
    </source>
</evidence>
<dbReference type="GO" id="GO:0047936">
    <property type="term" value="F:glucose 1-dehydrogenase [NAD(P)+] activity"/>
    <property type="evidence" value="ECO:0007669"/>
    <property type="project" value="UniProtKB-EC"/>
</dbReference>
<dbReference type="Gene3D" id="3.40.50.720">
    <property type="entry name" value="NAD(P)-binding Rossmann-like Domain"/>
    <property type="match status" value="1"/>
</dbReference>
<dbReference type="Proteomes" id="UP000186112">
    <property type="component" value="Unassembled WGS sequence"/>
</dbReference>
<keyword evidence="3" id="KW-0175">Coiled coil</keyword>
<dbReference type="InterPro" id="IPR050259">
    <property type="entry name" value="SDR"/>
</dbReference>
<evidence type="ECO:0000256" key="1">
    <source>
        <dbReference type="ARBA" id="ARBA00006484"/>
    </source>
</evidence>
<dbReference type="PRINTS" id="PR00080">
    <property type="entry name" value="SDRFAMILY"/>
</dbReference>
<name>A0A1U7M2S5_TISCR</name>
<dbReference type="NCBIfam" id="NF005559">
    <property type="entry name" value="PRK07231.1"/>
    <property type="match status" value="1"/>
</dbReference>
<dbReference type="CDD" id="cd05233">
    <property type="entry name" value="SDR_c"/>
    <property type="match status" value="1"/>
</dbReference>
<dbReference type="EMBL" id="LTDM01000066">
    <property type="protein sequence ID" value="OLS01550.1"/>
    <property type="molecule type" value="Genomic_DNA"/>
</dbReference>
<comment type="caution">
    <text evidence="5">The sequence shown here is derived from an EMBL/GenBank/DDBJ whole genome shotgun (WGS) entry which is preliminary data.</text>
</comment>
<dbReference type="InterPro" id="IPR002347">
    <property type="entry name" value="SDR_fam"/>
</dbReference>
<protein>
    <submittedName>
        <fullName evidence="5">Glucose 1-dehydrogenase</fullName>
        <ecNumber evidence="5">1.1.1.47</ecNumber>
    </submittedName>
</protein>
<dbReference type="PRINTS" id="PR00081">
    <property type="entry name" value="GDHRDH"/>
</dbReference>
<evidence type="ECO:0000256" key="3">
    <source>
        <dbReference type="SAM" id="Coils"/>
    </source>
</evidence>
<sequence length="251" mass="27058">MRLDGKVVLLTGASSGMGREMALLFAKEGAKVVAVARRKDRLEELSKEAVELNGEVTTLEGDVSKNEDIDKMVDFTMDKYGKIDVLINNAGVLDNFTPVGELTDELWDKVLNINLTAPMKLMRKVLPIMEEQKQGNIINTSSLGGLHGGRAGAAYSASKFGLTGITKNVAYMYAEKGIRCNAICPGGVETEIMSQFQPSEFGMERIMKGTTNNIRSGSGKEIANIALFLASDESSFISGDTIVADAGWSAY</sequence>
<evidence type="ECO:0000313" key="5">
    <source>
        <dbReference type="EMBL" id="OLS01550.1"/>
    </source>
</evidence>
<dbReference type="PANTHER" id="PTHR42879">
    <property type="entry name" value="3-OXOACYL-(ACYL-CARRIER-PROTEIN) REDUCTASE"/>
    <property type="match status" value="1"/>
</dbReference>
<feature type="domain" description="Ketoreductase" evidence="4">
    <location>
        <begin position="6"/>
        <end position="175"/>
    </location>
</feature>
<dbReference type="OrthoDB" id="9803333at2"/>
<organism evidence="5 6">
    <name type="scientific">Tissierella creatinophila DSM 6911</name>
    <dbReference type="NCBI Taxonomy" id="1123403"/>
    <lineage>
        <taxon>Bacteria</taxon>
        <taxon>Bacillati</taxon>
        <taxon>Bacillota</taxon>
        <taxon>Tissierellia</taxon>
        <taxon>Tissierellales</taxon>
        <taxon>Tissierellaceae</taxon>
        <taxon>Tissierella</taxon>
    </lineage>
</organism>
<dbReference type="SMART" id="SM00822">
    <property type="entry name" value="PKS_KR"/>
    <property type="match status" value="1"/>
</dbReference>
<dbReference type="FunFam" id="3.40.50.720:FF:000084">
    <property type="entry name" value="Short-chain dehydrogenase reductase"/>
    <property type="match status" value="1"/>
</dbReference>
<dbReference type="GO" id="GO:0008206">
    <property type="term" value="P:bile acid metabolic process"/>
    <property type="evidence" value="ECO:0007669"/>
    <property type="project" value="UniProtKB-ARBA"/>
</dbReference>
<keyword evidence="6" id="KW-1185">Reference proteome</keyword>
<proteinExistence type="inferred from homology"/>
<dbReference type="InterPro" id="IPR057326">
    <property type="entry name" value="KR_dom"/>
</dbReference>
<evidence type="ECO:0000259" key="4">
    <source>
        <dbReference type="SMART" id="SM00822"/>
    </source>
</evidence>
<dbReference type="Pfam" id="PF13561">
    <property type="entry name" value="adh_short_C2"/>
    <property type="match status" value="1"/>
</dbReference>
<evidence type="ECO:0000313" key="6">
    <source>
        <dbReference type="Proteomes" id="UP000186112"/>
    </source>
</evidence>
<keyword evidence="2 5" id="KW-0560">Oxidoreductase</keyword>
<dbReference type="InterPro" id="IPR036291">
    <property type="entry name" value="NAD(P)-bd_dom_sf"/>
</dbReference>
<feature type="coiled-coil region" evidence="3">
    <location>
        <begin position="35"/>
        <end position="62"/>
    </location>
</feature>
<dbReference type="SUPFAM" id="SSF51735">
    <property type="entry name" value="NAD(P)-binding Rossmann-fold domains"/>
    <property type="match status" value="1"/>
</dbReference>
<dbReference type="InterPro" id="IPR020904">
    <property type="entry name" value="Sc_DH/Rdtase_CS"/>
</dbReference>
<dbReference type="RefSeq" id="WP_075728739.1">
    <property type="nucleotide sequence ID" value="NZ_LTDM01000066.1"/>
</dbReference>
<comment type="similarity">
    <text evidence="1">Belongs to the short-chain dehydrogenases/reductases (SDR) family.</text>
</comment>
<reference evidence="5 6" key="1">
    <citation type="submission" date="2016-02" db="EMBL/GenBank/DDBJ databases">
        <title>Genome sequence of Tissierella creatinophila DSM 6911.</title>
        <authorList>
            <person name="Poehlein A."/>
            <person name="Daniel R."/>
        </authorList>
    </citation>
    <scope>NUCLEOTIDE SEQUENCE [LARGE SCALE GENOMIC DNA]</scope>
    <source>
        <strain evidence="5 6">DSM 6911</strain>
    </source>
</reference>
<dbReference type="PROSITE" id="PS00061">
    <property type="entry name" value="ADH_SHORT"/>
    <property type="match status" value="1"/>
</dbReference>
<dbReference type="AlphaFoldDB" id="A0A1U7M2S5"/>
<dbReference type="EC" id="1.1.1.47" evidence="5"/>
<dbReference type="PANTHER" id="PTHR42879:SF2">
    <property type="entry name" value="3-OXOACYL-[ACYL-CARRIER-PROTEIN] REDUCTASE FABG"/>
    <property type="match status" value="1"/>
</dbReference>
<gene>
    <name evidence="5" type="primary">gdh</name>
    <name evidence="5" type="ORF">TICRE_25890</name>
</gene>